<dbReference type="SUPFAM" id="SSF51735">
    <property type="entry name" value="NAD(P)-binding Rossmann-fold domains"/>
    <property type="match status" value="1"/>
</dbReference>
<comment type="caution">
    <text evidence="1">The sequence shown here is derived from an EMBL/GenBank/DDBJ whole genome shotgun (WGS) entry which is preliminary data.</text>
</comment>
<organism evidence="1 2">
    <name type="scientific">Aspergillus tanneri</name>
    <dbReference type="NCBI Taxonomy" id="1220188"/>
    <lineage>
        <taxon>Eukaryota</taxon>
        <taxon>Fungi</taxon>
        <taxon>Dikarya</taxon>
        <taxon>Ascomycota</taxon>
        <taxon>Pezizomycotina</taxon>
        <taxon>Eurotiomycetes</taxon>
        <taxon>Eurotiomycetidae</taxon>
        <taxon>Eurotiales</taxon>
        <taxon>Aspergillaceae</taxon>
        <taxon>Aspergillus</taxon>
        <taxon>Aspergillus subgen. Circumdati</taxon>
    </lineage>
</organism>
<dbReference type="EMBL" id="SOSA01000936">
    <property type="protein sequence ID" value="THC88105.1"/>
    <property type="molecule type" value="Genomic_DNA"/>
</dbReference>
<dbReference type="Pfam" id="PF13561">
    <property type="entry name" value="adh_short_C2"/>
    <property type="match status" value="1"/>
</dbReference>
<dbReference type="InterPro" id="IPR036291">
    <property type="entry name" value="NAD(P)-bd_dom_sf"/>
</dbReference>
<name>A0A4S3J0H1_9EURO</name>
<dbReference type="Proteomes" id="UP000308092">
    <property type="component" value="Unassembled WGS sequence"/>
</dbReference>
<protein>
    <submittedName>
        <fullName evidence="1">Uncharacterized protein</fullName>
    </submittedName>
</protein>
<dbReference type="AlphaFoldDB" id="A0A4S3J0H1"/>
<dbReference type="VEuPathDB" id="FungiDB:EYZ11_012444"/>
<dbReference type="InterPro" id="IPR002347">
    <property type="entry name" value="SDR_fam"/>
</dbReference>
<proteinExistence type="predicted"/>
<evidence type="ECO:0000313" key="2">
    <source>
        <dbReference type="Proteomes" id="UP000308092"/>
    </source>
</evidence>
<dbReference type="Gene3D" id="3.40.50.720">
    <property type="entry name" value="NAD(P)-binding Rossmann-like Domain"/>
    <property type="match status" value="1"/>
</dbReference>
<sequence length="62" mass="6448">MADALISLQGGIKVLEEKSPNKRVGRPEDIAGLVVFLSSRAASHLNGAVLITDGGAHLKGRL</sequence>
<keyword evidence="2" id="KW-1185">Reference proteome</keyword>
<accession>A0A4S3J0H1</accession>
<reference evidence="1 2" key="1">
    <citation type="submission" date="2019-03" db="EMBL/GenBank/DDBJ databases">
        <title>The genome sequence of a newly discovered highly antifungal drug resistant Aspergillus species, Aspergillus tanneri NIH 1004.</title>
        <authorList>
            <person name="Mounaud S."/>
            <person name="Singh I."/>
            <person name="Joardar V."/>
            <person name="Pakala S."/>
            <person name="Pakala S."/>
            <person name="Venepally P."/>
            <person name="Hoover J."/>
            <person name="Nierman W."/>
            <person name="Chung J."/>
            <person name="Losada L."/>
        </authorList>
    </citation>
    <scope>NUCLEOTIDE SEQUENCE [LARGE SCALE GENOMIC DNA]</scope>
    <source>
        <strain evidence="1 2">NIH1004</strain>
    </source>
</reference>
<gene>
    <name evidence="1" type="ORF">EYZ11_012444</name>
</gene>
<evidence type="ECO:0000313" key="1">
    <source>
        <dbReference type="EMBL" id="THC88105.1"/>
    </source>
</evidence>
<dbReference type="STRING" id="1220188.A0A4S3J0H1"/>